<evidence type="ECO:0000313" key="3">
    <source>
        <dbReference type="Proteomes" id="UP000821837"/>
    </source>
</evidence>
<reference evidence="2" key="2">
    <citation type="submission" date="2021-09" db="EMBL/GenBank/DDBJ databases">
        <authorList>
            <person name="Jia N."/>
            <person name="Wang J."/>
            <person name="Shi W."/>
            <person name="Du L."/>
            <person name="Sun Y."/>
            <person name="Zhan W."/>
            <person name="Jiang J."/>
            <person name="Wang Q."/>
            <person name="Zhang B."/>
            <person name="Ji P."/>
            <person name="Sakyi L.B."/>
            <person name="Cui X."/>
            <person name="Yuan T."/>
            <person name="Jiang B."/>
            <person name="Yang W."/>
            <person name="Lam T.T.-Y."/>
            <person name="Chang Q."/>
            <person name="Ding S."/>
            <person name="Wang X."/>
            <person name="Zhu J."/>
            <person name="Ruan X."/>
            <person name="Zhao L."/>
            <person name="Wei J."/>
            <person name="Que T."/>
            <person name="Du C."/>
            <person name="Cheng J."/>
            <person name="Dai P."/>
            <person name="Han X."/>
            <person name="Huang E."/>
            <person name="Gao Y."/>
            <person name="Liu J."/>
            <person name="Shao H."/>
            <person name="Ye R."/>
            <person name="Li L."/>
            <person name="Wei W."/>
            <person name="Wang X."/>
            <person name="Wang C."/>
            <person name="Huo Q."/>
            <person name="Li W."/>
            <person name="Guo W."/>
            <person name="Chen H."/>
            <person name="Chen S."/>
            <person name="Zhou L."/>
            <person name="Zhou L."/>
            <person name="Ni X."/>
            <person name="Tian J."/>
            <person name="Zhou Y."/>
            <person name="Sheng Y."/>
            <person name="Liu T."/>
            <person name="Pan Y."/>
            <person name="Xia L."/>
            <person name="Li J."/>
            <person name="Zhao F."/>
            <person name="Cao W."/>
        </authorList>
    </citation>
    <scope>NUCLEOTIDE SEQUENCE</scope>
    <source>
        <strain evidence="2">Rsan-2018</strain>
        <tissue evidence="2">Larvae</tissue>
    </source>
</reference>
<proteinExistence type="predicted"/>
<dbReference type="EMBL" id="JABSTV010001249">
    <property type="protein sequence ID" value="KAH7963380.1"/>
    <property type="molecule type" value="Genomic_DNA"/>
</dbReference>
<accession>A0A9D4Q2Q2</accession>
<feature type="region of interest" description="Disordered" evidence="1">
    <location>
        <begin position="1"/>
        <end position="88"/>
    </location>
</feature>
<feature type="compositionally biased region" description="Low complexity" evidence="1">
    <location>
        <begin position="124"/>
        <end position="134"/>
    </location>
</feature>
<protein>
    <submittedName>
        <fullName evidence="2">Uncharacterized protein</fullName>
    </submittedName>
</protein>
<feature type="region of interest" description="Disordered" evidence="1">
    <location>
        <begin position="103"/>
        <end position="142"/>
    </location>
</feature>
<sequence>MKLAKIHAATRRAARPRGTEEDYQDRGRSSPVSAPNVLALCKNPTARTRVRTRTTLPAPVPRRPDAFLASLARGRPRPTPTSPEPPFRASATVCNWMLAQAGSAAREHSPATDSSSFSPIETRAPVAPVPAAEVGSRSRTTQ</sequence>
<feature type="compositionally biased region" description="Basic residues" evidence="1">
    <location>
        <begin position="1"/>
        <end position="15"/>
    </location>
</feature>
<keyword evidence="3" id="KW-1185">Reference proteome</keyword>
<name>A0A9D4Q2Q2_RHISA</name>
<comment type="caution">
    <text evidence="2">The sequence shown here is derived from an EMBL/GenBank/DDBJ whole genome shotgun (WGS) entry which is preliminary data.</text>
</comment>
<evidence type="ECO:0000256" key="1">
    <source>
        <dbReference type="SAM" id="MobiDB-lite"/>
    </source>
</evidence>
<feature type="compositionally biased region" description="Basic and acidic residues" evidence="1">
    <location>
        <begin position="17"/>
        <end position="28"/>
    </location>
</feature>
<reference evidence="2" key="1">
    <citation type="journal article" date="2020" name="Cell">
        <title>Large-Scale Comparative Analyses of Tick Genomes Elucidate Their Genetic Diversity and Vector Capacities.</title>
        <authorList>
            <consortium name="Tick Genome and Microbiome Consortium (TIGMIC)"/>
            <person name="Jia N."/>
            <person name="Wang J."/>
            <person name="Shi W."/>
            <person name="Du L."/>
            <person name="Sun Y."/>
            <person name="Zhan W."/>
            <person name="Jiang J.F."/>
            <person name="Wang Q."/>
            <person name="Zhang B."/>
            <person name="Ji P."/>
            <person name="Bell-Sakyi L."/>
            <person name="Cui X.M."/>
            <person name="Yuan T.T."/>
            <person name="Jiang B.G."/>
            <person name="Yang W.F."/>
            <person name="Lam T.T."/>
            <person name="Chang Q.C."/>
            <person name="Ding S.J."/>
            <person name="Wang X.J."/>
            <person name="Zhu J.G."/>
            <person name="Ruan X.D."/>
            <person name="Zhao L."/>
            <person name="Wei J.T."/>
            <person name="Ye R.Z."/>
            <person name="Que T.C."/>
            <person name="Du C.H."/>
            <person name="Zhou Y.H."/>
            <person name="Cheng J.X."/>
            <person name="Dai P.F."/>
            <person name="Guo W.B."/>
            <person name="Han X.H."/>
            <person name="Huang E.J."/>
            <person name="Li L.F."/>
            <person name="Wei W."/>
            <person name="Gao Y.C."/>
            <person name="Liu J.Z."/>
            <person name="Shao H.Z."/>
            <person name="Wang X."/>
            <person name="Wang C.C."/>
            <person name="Yang T.C."/>
            <person name="Huo Q.B."/>
            <person name="Li W."/>
            <person name="Chen H.Y."/>
            <person name="Chen S.E."/>
            <person name="Zhou L.G."/>
            <person name="Ni X.B."/>
            <person name="Tian J.H."/>
            <person name="Sheng Y."/>
            <person name="Liu T."/>
            <person name="Pan Y.S."/>
            <person name="Xia L.Y."/>
            <person name="Li J."/>
            <person name="Zhao F."/>
            <person name="Cao W.C."/>
        </authorList>
    </citation>
    <scope>NUCLEOTIDE SEQUENCE</scope>
    <source>
        <strain evidence="2">Rsan-2018</strain>
    </source>
</reference>
<dbReference type="Proteomes" id="UP000821837">
    <property type="component" value="Chromosome 3"/>
</dbReference>
<dbReference type="AlphaFoldDB" id="A0A9D4Q2Q2"/>
<feature type="compositionally biased region" description="Pro residues" evidence="1">
    <location>
        <begin position="77"/>
        <end position="86"/>
    </location>
</feature>
<gene>
    <name evidence="2" type="ORF">HPB52_020873</name>
</gene>
<evidence type="ECO:0000313" key="2">
    <source>
        <dbReference type="EMBL" id="KAH7963380.1"/>
    </source>
</evidence>
<organism evidence="2 3">
    <name type="scientific">Rhipicephalus sanguineus</name>
    <name type="common">Brown dog tick</name>
    <name type="synonym">Ixodes sanguineus</name>
    <dbReference type="NCBI Taxonomy" id="34632"/>
    <lineage>
        <taxon>Eukaryota</taxon>
        <taxon>Metazoa</taxon>
        <taxon>Ecdysozoa</taxon>
        <taxon>Arthropoda</taxon>
        <taxon>Chelicerata</taxon>
        <taxon>Arachnida</taxon>
        <taxon>Acari</taxon>
        <taxon>Parasitiformes</taxon>
        <taxon>Ixodida</taxon>
        <taxon>Ixodoidea</taxon>
        <taxon>Ixodidae</taxon>
        <taxon>Rhipicephalinae</taxon>
        <taxon>Rhipicephalus</taxon>
        <taxon>Rhipicephalus</taxon>
    </lineage>
</organism>